<sequence>MNIADLVEEGRLYDALILTAGLIDKSEREEMDIGALIDAYRLCHTKEADPYLLDMIKVGVLKILCNVMQKNMKVADLMKLVEVISASDNHRTAASTFEEYLSTLLYHAADSMHRSGNAEIAYHCLSAIASLQVPVRSAYILLENELKGNLQIQTPFSAFTSGARRTQNLEQPIIPTSARPYDYLGMKERRLRVDVLLEFSVVWCKVKSLYEAMAKDASFDCRIVAIDMQEPAWDSTTEYPAFLQFLNARDIPFVPEASYDFAERRPDVLIYTNPYDWHHPRFAIERVRQQGILVVYLPYSIPFFVDVNNQASLYDRPIHRQAWRIYVRSQRERRKYGMYCQAGNAHVEITGAPVVDYLAEQRTLIKPNSDFKKTFLWGVDYGFQNRTATFGEYGEDLLKYFIEHPQFALIVRPHPLFYGMVTKLGVMSEAAVRAFYEQCKTAPNIFLDLDGELTEAFCKSDALISDISSILVEYLTMGRPVLYLNTENTPNYKEYHEDDSDVLAHYYSGDSFDHIVQFIEMVVADKDPLREEREEILEKYFYRHQENAGERIKDMLKDSLKNL</sequence>
<dbReference type="GO" id="GO:0047355">
    <property type="term" value="F:CDP-glycerol glycerophosphotransferase activity"/>
    <property type="evidence" value="ECO:0007669"/>
    <property type="project" value="InterPro"/>
</dbReference>
<keyword evidence="1" id="KW-0808">Transferase</keyword>
<dbReference type="KEGG" id="stim:H1B31_05915"/>
<dbReference type="EMBL" id="CP060204">
    <property type="protein sequence ID" value="QNH53455.1"/>
    <property type="molecule type" value="Genomic_DNA"/>
</dbReference>
<name>A0A7G7VH62_9FIRM</name>
<proteinExistence type="predicted"/>
<keyword evidence="2" id="KW-1185">Reference proteome</keyword>
<organism evidence="1 2">
    <name type="scientific">Selenomonas timonae</name>
    <dbReference type="NCBI Taxonomy" id="2754044"/>
    <lineage>
        <taxon>Bacteria</taxon>
        <taxon>Bacillati</taxon>
        <taxon>Bacillota</taxon>
        <taxon>Negativicutes</taxon>
        <taxon>Selenomonadales</taxon>
        <taxon>Selenomonadaceae</taxon>
        <taxon>Selenomonas</taxon>
    </lineage>
</organism>
<evidence type="ECO:0000313" key="2">
    <source>
        <dbReference type="Proteomes" id="UP000515480"/>
    </source>
</evidence>
<dbReference type="RefSeq" id="WP_185979666.1">
    <property type="nucleotide sequence ID" value="NZ_CP060204.1"/>
</dbReference>
<gene>
    <name evidence="1" type="ORF">H1B31_05915</name>
</gene>
<reference evidence="1 2" key="1">
    <citation type="submission" date="2020-07" db="EMBL/GenBank/DDBJ databases">
        <title>Complete genome and description of Selenomonas timonensis sp. nov., a new bacterium isolated from a gingivitis subject.</title>
        <authorList>
            <person name="Antezack A."/>
        </authorList>
    </citation>
    <scope>NUCLEOTIDE SEQUENCE [LARGE SCALE GENOMIC DNA]</scope>
    <source>
        <strain evidence="1 2">Marseille-Q3039</strain>
    </source>
</reference>
<dbReference type="Proteomes" id="UP000515480">
    <property type="component" value="Chromosome"/>
</dbReference>
<dbReference type="AlphaFoldDB" id="A0A7G7VH62"/>
<dbReference type="GO" id="GO:0016020">
    <property type="term" value="C:membrane"/>
    <property type="evidence" value="ECO:0007669"/>
    <property type="project" value="InterPro"/>
</dbReference>
<dbReference type="InterPro" id="IPR043148">
    <property type="entry name" value="TagF_C"/>
</dbReference>
<evidence type="ECO:0000313" key="1">
    <source>
        <dbReference type="EMBL" id="QNH53455.1"/>
    </source>
</evidence>
<dbReference type="Pfam" id="PF04464">
    <property type="entry name" value="Glyphos_transf"/>
    <property type="match status" value="1"/>
</dbReference>
<dbReference type="Gene3D" id="3.40.50.12580">
    <property type="match status" value="1"/>
</dbReference>
<dbReference type="InterPro" id="IPR007554">
    <property type="entry name" value="Glycerophosphate_synth"/>
</dbReference>
<accession>A0A7G7VH62</accession>
<protein>
    <submittedName>
        <fullName evidence="1">CDP-glycerol glycerophosphotransferase family protein</fullName>
    </submittedName>
</protein>
<dbReference type="SUPFAM" id="SSF53756">
    <property type="entry name" value="UDP-Glycosyltransferase/glycogen phosphorylase"/>
    <property type="match status" value="1"/>
</dbReference>